<dbReference type="SMART" id="SM00918">
    <property type="entry name" value="Lig_chan-Glu_bd"/>
    <property type="match status" value="1"/>
</dbReference>
<dbReference type="GO" id="GO:0038023">
    <property type="term" value="F:signaling receptor activity"/>
    <property type="evidence" value="ECO:0007669"/>
    <property type="project" value="InterPro"/>
</dbReference>
<organism evidence="22 23">
    <name type="scientific">Calicophoron daubneyi</name>
    <name type="common">Rumen fluke</name>
    <name type="synonym">Paramphistomum daubneyi</name>
    <dbReference type="NCBI Taxonomy" id="300641"/>
    <lineage>
        <taxon>Eukaryota</taxon>
        <taxon>Metazoa</taxon>
        <taxon>Spiralia</taxon>
        <taxon>Lophotrochozoa</taxon>
        <taxon>Platyhelminthes</taxon>
        <taxon>Trematoda</taxon>
        <taxon>Digenea</taxon>
        <taxon>Plagiorchiida</taxon>
        <taxon>Pronocephalata</taxon>
        <taxon>Paramphistomoidea</taxon>
        <taxon>Paramphistomidae</taxon>
        <taxon>Calicophoron</taxon>
    </lineage>
</organism>
<feature type="binding site" evidence="15">
    <location>
        <position position="760"/>
    </location>
    <ligand>
        <name>L-glutamate</name>
        <dbReference type="ChEBI" id="CHEBI:29985"/>
    </ligand>
</feature>
<keyword evidence="4" id="KW-0732">Signal</keyword>
<dbReference type="SUPFAM" id="SSF53850">
    <property type="entry name" value="Periplasmic binding protein-like II"/>
    <property type="match status" value="1"/>
</dbReference>
<keyword evidence="5 19" id="KW-1133">Transmembrane helix</keyword>
<dbReference type="PANTHER" id="PTHR18966">
    <property type="entry name" value="IONOTROPIC GLUTAMATE RECEPTOR"/>
    <property type="match status" value="1"/>
</dbReference>
<dbReference type="InterPro" id="IPR001320">
    <property type="entry name" value="Iontro_rcpt_C"/>
</dbReference>
<evidence type="ECO:0000259" key="20">
    <source>
        <dbReference type="SMART" id="SM00079"/>
    </source>
</evidence>
<evidence type="ECO:0000256" key="3">
    <source>
        <dbReference type="ARBA" id="ARBA00022692"/>
    </source>
</evidence>
<evidence type="ECO:0000256" key="4">
    <source>
        <dbReference type="ARBA" id="ARBA00022729"/>
    </source>
</evidence>
<accession>A0AAV2T489</accession>
<keyword evidence="17" id="KW-1015">Disulfide bond</keyword>
<dbReference type="PRINTS" id="PR00177">
    <property type="entry name" value="NMDARECEPTOR"/>
</dbReference>
<feature type="site" description="Crucial to convey clamshell closure to channel opening" evidence="16">
    <location>
        <position position="738"/>
    </location>
</feature>
<feature type="disulfide bond" evidence="17">
    <location>
        <begin position="819"/>
        <end position="877"/>
    </location>
</feature>
<dbReference type="Pfam" id="PF00060">
    <property type="entry name" value="Lig_chan"/>
    <property type="match status" value="1"/>
</dbReference>
<dbReference type="FunFam" id="3.40.190.10:FF:000060">
    <property type="entry name" value="Glutamate receptor ionotropic, kainate 1"/>
    <property type="match status" value="1"/>
</dbReference>
<evidence type="ECO:0000256" key="16">
    <source>
        <dbReference type="PIRSR" id="PIRSR601508-2"/>
    </source>
</evidence>
<dbReference type="Pfam" id="PF10613">
    <property type="entry name" value="Lig_chan-Glu_bd"/>
    <property type="match status" value="1"/>
</dbReference>
<dbReference type="Gene3D" id="1.10.287.70">
    <property type="match status" value="1"/>
</dbReference>
<feature type="compositionally biased region" description="Polar residues" evidence="18">
    <location>
        <begin position="1025"/>
        <end position="1034"/>
    </location>
</feature>
<feature type="binding site" evidence="15">
    <location>
        <position position="759"/>
    </location>
    <ligand>
        <name>L-glutamate</name>
        <dbReference type="ChEBI" id="CHEBI:29985"/>
    </ligand>
</feature>
<name>A0AAV2T489_CALDB</name>
<keyword evidence="6" id="KW-0770">Synapse</keyword>
<keyword evidence="1" id="KW-0813">Transport</keyword>
<keyword evidence="10" id="KW-0325">Glycoprotein</keyword>
<keyword evidence="8 19" id="KW-0472">Membrane</keyword>
<dbReference type="Gene3D" id="3.40.190.10">
    <property type="entry name" value="Periplasmic binding protein-like II"/>
    <property type="match status" value="2"/>
</dbReference>
<dbReference type="InterPro" id="IPR028082">
    <property type="entry name" value="Peripla_BP_I"/>
</dbReference>
<comment type="subcellular location">
    <subcellularLocation>
        <location evidence="14">Postsynaptic cell membrane</location>
        <topology evidence="14">Multi-pass membrane protein</topology>
    </subcellularLocation>
</comment>
<feature type="transmembrane region" description="Helical" evidence="19">
    <location>
        <begin position="633"/>
        <end position="652"/>
    </location>
</feature>
<evidence type="ECO:0000256" key="6">
    <source>
        <dbReference type="ARBA" id="ARBA00023018"/>
    </source>
</evidence>
<evidence type="ECO:0000256" key="11">
    <source>
        <dbReference type="ARBA" id="ARBA00023257"/>
    </source>
</evidence>
<dbReference type="Gene3D" id="3.40.50.2300">
    <property type="match status" value="2"/>
</dbReference>
<dbReference type="InterPro" id="IPR001508">
    <property type="entry name" value="Iono_Glu_rcpt_met"/>
</dbReference>
<dbReference type="Pfam" id="PF01094">
    <property type="entry name" value="ANF_receptor"/>
    <property type="match status" value="1"/>
</dbReference>
<dbReference type="SUPFAM" id="SSF53822">
    <property type="entry name" value="Periplasmic binding protein-like I"/>
    <property type="match status" value="1"/>
</dbReference>
<evidence type="ECO:0000256" key="8">
    <source>
        <dbReference type="ARBA" id="ARBA00023136"/>
    </source>
</evidence>
<keyword evidence="7" id="KW-0406">Ion transport</keyword>
<feature type="site" description="Interaction with the cone snail toxin Con-ikot-ikot" evidence="16">
    <location>
        <position position="765"/>
    </location>
</feature>
<gene>
    <name evidence="22" type="ORF">CDAUBV1_LOCUS5121</name>
</gene>
<evidence type="ECO:0000256" key="18">
    <source>
        <dbReference type="SAM" id="MobiDB-lite"/>
    </source>
</evidence>
<feature type="binding site" evidence="15">
    <location>
        <position position="588"/>
    </location>
    <ligand>
        <name>L-glutamate</name>
        <dbReference type="ChEBI" id="CHEBI:29985"/>
    </ligand>
</feature>
<reference evidence="22" key="1">
    <citation type="submission" date="2024-06" db="EMBL/GenBank/DDBJ databases">
        <authorList>
            <person name="Liu X."/>
            <person name="Lenzi L."/>
            <person name="Haldenby T S."/>
            <person name="Uol C."/>
        </authorList>
    </citation>
    <scope>NUCLEOTIDE SEQUENCE</scope>
</reference>
<evidence type="ECO:0000313" key="22">
    <source>
        <dbReference type="EMBL" id="CAL5132282.1"/>
    </source>
</evidence>
<dbReference type="Proteomes" id="UP001497525">
    <property type="component" value="Unassembled WGS sequence"/>
</dbReference>
<evidence type="ECO:0000256" key="17">
    <source>
        <dbReference type="PIRSR" id="PIRSR601508-3"/>
    </source>
</evidence>
<evidence type="ECO:0000259" key="21">
    <source>
        <dbReference type="SMART" id="SM00918"/>
    </source>
</evidence>
<feature type="binding site" evidence="15">
    <location>
        <position position="807"/>
    </location>
    <ligand>
        <name>L-glutamate</name>
        <dbReference type="ChEBI" id="CHEBI:29985"/>
    </ligand>
</feature>
<feature type="domain" description="Ionotropic glutamate receptor L-glutamate and glycine-binding" evidence="21">
    <location>
        <begin position="507"/>
        <end position="577"/>
    </location>
</feature>
<keyword evidence="3 19" id="KW-0812">Transmembrane</keyword>
<dbReference type="FunFam" id="3.40.190.10:FF:000024">
    <property type="entry name" value="Glutamate receptor, ionotropic, delta 1"/>
    <property type="match status" value="1"/>
</dbReference>
<keyword evidence="9" id="KW-0675">Receptor</keyword>
<keyword evidence="12" id="KW-1071">Ligand-gated ion channel</keyword>
<keyword evidence="11" id="KW-0628">Postsynaptic cell membrane</keyword>
<dbReference type="SMART" id="SM00079">
    <property type="entry name" value="PBPe"/>
    <property type="match status" value="1"/>
</dbReference>
<evidence type="ECO:0000313" key="23">
    <source>
        <dbReference type="Proteomes" id="UP001497525"/>
    </source>
</evidence>
<comment type="caution">
    <text evidence="22">The sequence shown here is derived from an EMBL/GenBank/DDBJ whole genome shotgun (WGS) entry which is preliminary data.</text>
</comment>
<feature type="site" description="Interaction with the cone snail toxin Con-ikot-ikot" evidence="16">
    <location>
        <position position="853"/>
    </location>
</feature>
<feature type="transmembrane region" description="Helical" evidence="19">
    <location>
        <begin position="898"/>
        <end position="921"/>
    </location>
</feature>
<keyword evidence="2" id="KW-1003">Cell membrane</keyword>
<proteinExistence type="predicted"/>
<dbReference type="InterPro" id="IPR001828">
    <property type="entry name" value="ANF_lig-bd_rcpt"/>
</dbReference>
<evidence type="ECO:0000256" key="19">
    <source>
        <dbReference type="SAM" id="Phobius"/>
    </source>
</evidence>
<evidence type="ECO:0000256" key="5">
    <source>
        <dbReference type="ARBA" id="ARBA00022989"/>
    </source>
</evidence>
<evidence type="ECO:0000256" key="12">
    <source>
        <dbReference type="ARBA" id="ARBA00023286"/>
    </source>
</evidence>
<protein>
    <submittedName>
        <fullName evidence="22">Uncharacterized protein</fullName>
    </submittedName>
</protein>
<dbReference type="GO" id="GO:0015276">
    <property type="term" value="F:ligand-gated monoatomic ion channel activity"/>
    <property type="evidence" value="ECO:0007669"/>
    <property type="project" value="InterPro"/>
</dbReference>
<feature type="region of interest" description="Disordered" evidence="18">
    <location>
        <begin position="978"/>
        <end position="1034"/>
    </location>
</feature>
<feature type="binding site" evidence="15">
    <location>
        <position position="593"/>
    </location>
    <ligand>
        <name>L-glutamate</name>
        <dbReference type="ChEBI" id="CHEBI:29985"/>
    </ligand>
</feature>
<evidence type="ECO:0000256" key="1">
    <source>
        <dbReference type="ARBA" id="ARBA00022448"/>
    </source>
</evidence>
<dbReference type="FunFam" id="1.10.287.70:FF:000010">
    <property type="entry name" value="Putative glutamate receptor ionotropic kainate 1"/>
    <property type="match status" value="1"/>
</dbReference>
<evidence type="ECO:0000256" key="2">
    <source>
        <dbReference type="ARBA" id="ARBA00022475"/>
    </source>
</evidence>
<feature type="transmembrane region" description="Helical" evidence="19">
    <location>
        <begin position="710"/>
        <end position="731"/>
    </location>
</feature>
<dbReference type="EMBL" id="CAXLJL010000123">
    <property type="protein sequence ID" value="CAL5132282.1"/>
    <property type="molecule type" value="Genomic_DNA"/>
</dbReference>
<evidence type="ECO:0000256" key="13">
    <source>
        <dbReference type="ARBA" id="ARBA00023303"/>
    </source>
</evidence>
<evidence type="ECO:0000256" key="7">
    <source>
        <dbReference type="ARBA" id="ARBA00023065"/>
    </source>
</evidence>
<dbReference type="InterPro" id="IPR015683">
    <property type="entry name" value="Ionotropic_Glu_rcpt"/>
</dbReference>
<sequence length="1078" mass="120079">MAAITTAEERGGSPKKSCYSSAFLPLDVSRLEMKRPKVRNEQSRAGVNNNKTFHHKWRLSHNLIIQRTVESTNGTAPHISYDESQKQISSQGEQTDKTNLIYPPFYQSNPGVLLAEGDEQVEPAFRAGVQAANQVLAQSELLQNHQIEPLVEIVPKDNAFAATQQACKLMTRGIVALFGPNVYSISQVLLSLSNRFGIPYIETHWSVVTPSGTYVVSMHPRIQSFGLGLYEYLMQVEKWRRMTIIANRPQSLLKFSTLVNSFEGIVKLKSWDSGSTAARVMLYELSSTSERNFLIDIPVWQVRDFLVMDVSLMDLTPFKIGVGAQIKTISILTKARSSASQSQGTLVKVNPSPPPPPPHTGFVDSQSLGAVPILTTQFGVIYDSILLLAHGLVTVTKTRPLLPQKLSCERPPGLWPLGLSLINAMKAVPSHRLNGFTGPFRFDKEGFRTLFDLTTLELTEGGFVANAIWNIDERMKVAKKSATRPQKKLPKEKGIFLKVTTLPDAPFMIPIRFDAYGKPLDAPDAWTGYCKELLDGIASEVGFNYTIHITPDRQYGSGTDLGNGTVIYNGIMGELIREEADMAVAAFTITYEREKLVDFSTPWMTVGGSILFTRPKSQKPSLFSFLQPLSAEVWLYVMGIYFTVCLCMFIAARLSPYEWVAPHPCDDESDVKKNQFTLLNSFYYYMSAFLNQGTELAPQATSTRILTASWWFFGLIILATYTANLAAFLTVENTKSPIESADDLANQEKIHYGTLKSGSSRDFFRTSAIPTFKKMGDFMDRHPDAPVVDTQTGISRVLQGNYAFILESSWNEYYVQRDCRLMQVGALLDSKGYGIGFPQGSPWRDPISKAILKMQNAQTLANLKRKWWNEFNITEPCSLIRESSKAPSPLGVEHVGGVFIMLLVGFFIGFFVAIVEFFIATRDLEKKTAMKGMWRELKFAARCLTTSKRLKSEVHKLPRSRSNLKLIASIPNNLNTLNTRPALPEYPMANGTGESSDPLLKNDGRGQRDTVPTAKQEIPQVLGSPEQSDQSAATQLEYPSTVGYRWPGEVNGKRAVMIPRGVKSGATGGQELWQMNPH</sequence>
<keyword evidence="13" id="KW-0407">Ion channel</keyword>
<evidence type="ECO:0000256" key="9">
    <source>
        <dbReference type="ARBA" id="ARBA00023170"/>
    </source>
</evidence>
<feature type="domain" description="Ionotropic glutamate receptor C-terminal" evidence="20">
    <location>
        <begin position="496"/>
        <end position="870"/>
    </location>
</feature>
<dbReference type="GO" id="GO:0045211">
    <property type="term" value="C:postsynaptic membrane"/>
    <property type="evidence" value="ECO:0007669"/>
    <property type="project" value="UniProtKB-SubCell"/>
</dbReference>
<dbReference type="AlphaFoldDB" id="A0AAV2T489"/>
<evidence type="ECO:0000256" key="10">
    <source>
        <dbReference type="ARBA" id="ARBA00023180"/>
    </source>
</evidence>
<evidence type="ECO:0000256" key="14">
    <source>
        <dbReference type="ARBA" id="ARBA00034104"/>
    </source>
</evidence>
<evidence type="ECO:0000256" key="15">
    <source>
        <dbReference type="PIRSR" id="PIRSR601508-1"/>
    </source>
</evidence>
<dbReference type="InterPro" id="IPR019594">
    <property type="entry name" value="Glu/Gly-bd"/>
</dbReference>